<organism evidence="2 3">
    <name type="scientific">Pleurodeles waltl</name>
    <name type="common">Iberian ribbed newt</name>
    <dbReference type="NCBI Taxonomy" id="8319"/>
    <lineage>
        <taxon>Eukaryota</taxon>
        <taxon>Metazoa</taxon>
        <taxon>Chordata</taxon>
        <taxon>Craniata</taxon>
        <taxon>Vertebrata</taxon>
        <taxon>Euteleostomi</taxon>
        <taxon>Amphibia</taxon>
        <taxon>Batrachia</taxon>
        <taxon>Caudata</taxon>
        <taxon>Salamandroidea</taxon>
        <taxon>Salamandridae</taxon>
        <taxon>Pleurodelinae</taxon>
        <taxon>Pleurodeles</taxon>
    </lineage>
</organism>
<evidence type="ECO:0000313" key="3">
    <source>
        <dbReference type="Proteomes" id="UP001066276"/>
    </source>
</evidence>
<protein>
    <submittedName>
        <fullName evidence="2">Uncharacterized protein</fullName>
    </submittedName>
</protein>
<feature type="compositionally biased region" description="Basic residues" evidence="1">
    <location>
        <begin position="1"/>
        <end position="10"/>
    </location>
</feature>
<reference evidence="2" key="1">
    <citation type="journal article" date="2022" name="bioRxiv">
        <title>Sequencing and chromosome-scale assembly of the giantPleurodeles waltlgenome.</title>
        <authorList>
            <person name="Brown T."/>
            <person name="Elewa A."/>
            <person name="Iarovenko S."/>
            <person name="Subramanian E."/>
            <person name="Araus A.J."/>
            <person name="Petzold A."/>
            <person name="Susuki M."/>
            <person name="Suzuki K.-i.T."/>
            <person name="Hayashi T."/>
            <person name="Toyoda A."/>
            <person name="Oliveira C."/>
            <person name="Osipova E."/>
            <person name="Leigh N.D."/>
            <person name="Simon A."/>
            <person name="Yun M.H."/>
        </authorList>
    </citation>
    <scope>NUCLEOTIDE SEQUENCE</scope>
    <source>
        <strain evidence="2">20211129_DDA</strain>
        <tissue evidence="2">Liver</tissue>
    </source>
</reference>
<sequence length="97" mass="10438">MGSPLGRKRNPGTWRRAGSPSMHESPAAQGGDDRRASRAPGRLVEPGGQAHMYEVFDLSAASCSPGCVVTRLSLVIGLLSARSRSRRAFCHRVPPQR</sequence>
<evidence type="ECO:0000256" key="1">
    <source>
        <dbReference type="SAM" id="MobiDB-lite"/>
    </source>
</evidence>
<dbReference type="Proteomes" id="UP001066276">
    <property type="component" value="Chromosome 5"/>
</dbReference>
<evidence type="ECO:0000313" key="2">
    <source>
        <dbReference type="EMBL" id="KAJ1153255.1"/>
    </source>
</evidence>
<keyword evidence="3" id="KW-1185">Reference proteome</keyword>
<gene>
    <name evidence="2" type="ORF">NDU88_006016</name>
</gene>
<feature type="region of interest" description="Disordered" evidence="1">
    <location>
        <begin position="1"/>
        <end position="45"/>
    </location>
</feature>
<comment type="caution">
    <text evidence="2">The sequence shown here is derived from an EMBL/GenBank/DDBJ whole genome shotgun (WGS) entry which is preliminary data.</text>
</comment>
<accession>A0AAV7RMN7</accession>
<proteinExistence type="predicted"/>
<name>A0AAV7RMN7_PLEWA</name>
<dbReference type="EMBL" id="JANPWB010000009">
    <property type="protein sequence ID" value="KAJ1153255.1"/>
    <property type="molecule type" value="Genomic_DNA"/>
</dbReference>
<dbReference type="AlphaFoldDB" id="A0AAV7RMN7"/>